<dbReference type="VEuPathDB" id="FungiDB:CC1G_07823"/>
<dbReference type="AlphaFoldDB" id="A8P3Y1"/>
<feature type="region of interest" description="Disordered" evidence="1">
    <location>
        <begin position="425"/>
        <end position="448"/>
    </location>
</feature>
<sequence>MKHLYSLERYGSIHILAMIKRRRGSKKRTGDVSPAADEAEVRQILASLNSRTSNITESTPPAPESTPAFERSPQPTLPPPRYDISLGDSEDSEDSPSTSSSVVQPRHRPPRIYNTWQQPPWTPSTSTIRVINASPASASVKHPLRFSSGVLSALGALVYHLFAFVYAIICYPFTLTYRIIAKIDEFLLRLAWSMGMMLRRLFVKGETRRGGPRDVYYDPRQLRRVSQRSGKKYGYYDPSGEVTDSPTFSDMTDSMDVDSPLGSPISPVWARQEVNLASFLDATPPKPVKLEIEYEIEAESTSDALFHRIEYGLSPNPRYVAQMKAKARLVEDGEGSQRWKGSPKPKRDPGVEIYSTSWEGPPVLLPSVMRVIKPHFLTSLSITECNVALTEVLGILEDCDILASLEIRNVVETMRDPRRAAICDTEPKVDPDAQMQGAPSSPPSSKVSYPRLKSLSLGSSVSLDPLFTTTRFTGISSVSLSLYDQGNTTDLHAMRIAMGSQWKMLRLRGNVEDDVLEDIMKRRTTLKVDFSRVW</sequence>
<feature type="transmembrane region" description="Helical" evidence="2">
    <location>
        <begin position="150"/>
        <end position="174"/>
    </location>
</feature>
<name>A8P3Y1_COPC7</name>
<proteinExistence type="predicted"/>
<feature type="region of interest" description="Disordered" evidence="1">
    <location>
        <begin position="331"/>
        <end position="350"/>
    </location>
</feature>
<organism evidence="3 4">
    <name type="scientific">Coprinopsis cinerea (strain Okayama-7 / 130 / ATCC MYA-4618 / FGSC 9003)</name>
    <name type="common">Inky cap fungus</name>
    <name type="synonym">Hormographiella aspergillata</name>
    <dbReference type="NCBI Taxonomy" id="240176"/>
    <lineage>
        <taxon>Eukaryota</taxon>
        <taxon>Fungi</taxon>
        <taxon>Dikarya</taxon>
        <taxon>Basidiomycota</taxon>
        <taxon>Agaricomycotina</taxon>
        <taxon>Agaricomycetes</taxon>
        <taxon>Agaricomycetidae</taxon>
        <taxon>Agaricales</taxon>
        <taxon>Agaricineae</taxon>
        <taxon>Psathyrellaceae</taxon>
        <taxon>Coprinopsis</taxon>
    </lineage>
</organism>
<keyword evidence="2" id="KW-0472">Membrane</keyword>
<evidence type="ECO:0000256" key="1">
    <source>
        <dbReference type="SAM" id="MobiDB-lite"/>
    </source>
</evidence>
<evidence type="ECO:0000256" key="2">
    <source>
        <dbReference type="SAM" id="Phobius"/>
    </source>
</evidence>
<dbReference type="EMBL" id="AACS02000004">
    <property type="protein sequence ID" value="EAU83141.2"/>
    <property type="molecule type" value="Genomic_DNA"/>
</dbReference>
<accession>A8P3Y1</accession>
<evidence type="ECO:0000313" key="4">
    <source>
        <dbReference type="Proteomes" id="UP000001861"/>
    </source>
</evidence>
<evidence type="ECO:0000313" key="3">
    <source>
        <dbReference type="EMBL" id="EAU83141.2"/>
    </source>
</evidence>
<dbReference type="RefSeq" id="XP_001838632.2">
    <property type="nucleotide sequence ID" value="XM_001838580.2"/>
</dbReference>
<feature type="region of interest" description="Disordered" evidence="1">
    <location>
        <begin position="47"/>
        <end position="118"/>
    </location>
</feature>
<protein>
    <submittedName>
        <fullName evidence="3">Uncharacterized protein</fullName>
    </submittedName>
</protein>
<dbReference type="HOGENOM" id="CLU_509977_0_0_1"/>
<gene>
    <name evidence="3" type="ORF">CC1G_07823</name>
</gene>
<dbReference type="GeneID" id="6015225"/>
<keyword evidence="2" id="KW-0812">Transmembrane</keyword>
<keyword evidence="4" id="KW-1185">Reference proteome</keyword>
<keyword evidence="2" id="KW-1133">Transmembrane helix</keyword>
<dbReference type="KEGG" id="cci:CC1G_07823"/>
<dbReference type="Proteomes" id="UP000001861">
    <property type="component" value="Unassembled WGS sequence"/>
</dbReference>
<comment type="caution">
    <text evidence="3">The sequence shown here is derived from an EMBL/GenBank/DDBJ whole genome shotgun (WGS) entry which is preliminary data.</text>
</comment>
<dbReference type="InParanoid" id="A8P3Y1"/>
<reference evidence="3 4" key="1">
    <citation type="journal article" date="2010" name="Proc. Natl. Acad. Sci. U.S.A.">
        <title>Insights into evolution of multicellular fungi from the assembled chromosomes of the mushroom Coprinopsis cinerea (Coprinus cinereus).</title>
        <authorList>
            <person name="Stajich J.E."/>
            <person name="Wilke S.K."/>
            <person name="Ahren D."/>
            <person name="Au C.H."/>
            <person name="Birren B.W."/>
            <person name="Borodovsky M."/>
            <person name="Burns C."/>
            <person name="Canback B."/>
            <person name="Casselton L.A."/>
            <person name="Cheng C.K."/>
            <person name="Deng J."/>
            <person name="Dietrich F.S."/>
            <person name="Fargo D.C."/>
            <person name="Farman M.L."/>
            <person name="Gathman A.C."/>
            <person name="Goldberg J."/>
            <person name="Guigo R."/>
            <person name="Hoegger P.J."/>
            <person name="Hooker J.B."/>
            <person name="Huggins A."/>
            <person name="James T.Y."/>
            <person name="Kamada T."/>
            <person name="Kilaru S."/>
            <person name="Kodira C."/>
            <person name="Kues U."/>
            <person name="Kupfer D."/>
            <person name="Kwan H.S."/>
            <person name="Lomsadze A."/>
            <person name="Li W."/>
            <person name="Lilly W.W."/>
            <person name="Ma L.J."/>
            <person name="Mackey A.J."/>
            <person name="Manning G."/>
            <person name="Martin F."/>
            <person name="Muraguchi H."/>
            <person name="Natvig D.O."/>
            <person name="Palmerini H."/>
            <person name="Ramesh M.A."/>
            <person name="Rehmeyer C.J."/>
            <person name="Roe B.A."/>
            <person name="Shenoy N."/>
            <person name="Stanke M."/>
            <person name="Ter-Hovhannisyan V."/>
            <person name="Tunlid A."/>
            <person name="Velagapudi R."/>
            <person name="Vision T.J."/>
            <person name="Zeng Q."/>
            <person name="Zolan M.E."/>
            <person name="Pukkila P.J."/>
        </authorList>
    </citation>
    <scope>NUCLEOTIDE SEQUENCE [LARGE SCALE GENOMIC DNA]</scope>
    <source>
        <strain evidence="4">Okayama-7 / 130 / ATCC MYA-4618 / FGSC 9003</strain>
    </source>
</reference>